<dbReference type="EMBL" id="JBHTCG010000047">
    <property type="protein sequence ID" value="MFC7387928.1"/>
    <property type="molecule type" value="Genomic_DNA"/>
</dbReference>
<feature type="signal peptide" evidence="4">
    <location>
        <begin position="1"/>
        <end position="28"/>
    </location>
</feature>
<feature type="chain" id="PRO_5045654115" evidence="4">
    <location>
        <begin position="29"/>
        <end position="536"/>
    </location>
</feature>
<dbReference type="PANTHER" id="PTHR43248:SF29">
    <property type="entry name" value="TRIPEPTIDYL AMINOPEPTIDASE"/>
    <property type="match status" value="1"/>
</dbReference>
<comment type="similarity">
    <text evidence="1">Belongs to the peptidase S33 family.</text>
</comment>
<evidence type="ECO:0000259" key="6">
    <source>
        <dbReference type="Pfam" id="PF08386"/>
    </source>
</evidence>
<evidence type="ECO:0000313" key="8">
    <source>
        <dbReference type="Proteomes" id="UP001596496"/>
    </source>
</evidence>
<protein>
    <submittedName>
        <fullName evidence="7">Alpha/beta hydrolase</fullName>
    </submittedName>
</protein>
<dbReference type="SUPFAM" id="SSF53474">
    <property type="entry name" value="alpha/beta-Hydrolases"/>
    <property type="match status" value="1"/>
</dbReference>
<dbReference type="Pfam" id="PF08386">
    <property type="entry name" value="Abhydrolase_4"/>
    <property type="match status" value="1"/>
</dbReference>
<keyword evidence="2 4" id="KW-0732">Signal</keyword>
<dbReference type="InterPro" id="IPR029058">
    <property type="entry name" value="AB_hydrolase_fold"/>
</dbReference>
<evidence type="ECO:0000256" key="4">
    <source>
        <dbReference type="SAM" id="SignalP"/>
    </source>
</evidence>
<dbReference type="PANTHER" id="PTHR43248">
    <property type="entry name" value="2-SUCCINYL-6-HYDROXY-2,4-CYCLOHEXADIENE-1-CARBOXYLATE SYNTHASE"/>
    <property type="match status" value="1"/>
</dbReference>
<evidence type="ECO:0000256" key="1">
    <source>
        <dbReference type="ARBA" id="ARBA00010088"/>
    </source>
</evidence>
<reference evidence="8" key="1">
    <citation type="journal article" date="2019" name="Int. J. Syst. Evol. Microbiol.">
        <title>The Global Catalogue of Microorganisms (GCM) 10K type strain sequencing project: providing services to taxonomists for standard genome sequencing and annotation.</title>
        <authorList>
            <consortium name="The Broad Institute Genomics Platform"/>
            <consortium name="The Broad Institute Genome Sequencing Center for Infectious Disease"/>
            <person name="Wu L."/>
            <person name="Ma J."/>
        </authorList>
    </citation>
    <scope>NUCLEOTIDE SEQUENCE [LARGE SCALE GENOMIC DNA]</scope>
    <source>
        <strain evidence="8">CECT 7649</strain>
    </source>
</reference>
<accession>A0ABW2PEG7</accession>
<dbReference type="InterPro" id="IPR051601">
    <property type="entry name" value="Serine_prot/Carboxylest_S33"/>
</dbReference>
<feature type="domain" description="AB hydrolase-1" evidence="5">
    <location>
        <begin position="125"/>
        <end position="259"/>
    </location>
</feature>
<gene>
    <name evidence="7" type="ORF">ACFQSB_37360</name>
</gene>
<evidence type="ECO:0000313" key="7">
    <source>
        <dbReference type="EMBL" id="MFC7387928.1"/>
    </source>
</evidence>
<dbReference type="Gene3D" id="3.40.50.1820">
    <property type="entry name" value="alpha/beta hydrolase"/>
    <property type="match status" value="1"/>
</dbReference>
<evidence type="ECO:0000259" key="5">
    <source>
        <dbReference type="Pfam" id="PF00561"/>
    </source>
</evidence>
<dbReference type="GO" id="GO:0016787">
    <property type="term" value="F:hydrolase activity"/>
    <property type="evidence" value="ECO:0007669"/>
    <property type="project" value="UniProtKB-KW"/>
</dbReference>
<feature type="domain" description="Peptidase S33 tripeptidyl aminopeptidase-like C-terminal" evidence="6">
    <location>
        <begin position="429"/>
        <end position="511"/>
    </location>
</feature>
<proteinExistence type="inferred from homology"/>
<keyword evidence="8" id="KW-1185">Reference proteome</keyword>
<sequence length="536" mass="57476">MRQVRAVLAALLAGTVTLPLCTAVPARASGSSYIRARAGEPSSAPVPARMSGRPYGVAATSPSLPGPVRGGEADTPEDCPADALCGTLRVPLDQEDPAAGTTAVAYRLVYRRDRSRAAEGTILPNPGGPGMAVIGHRDYTGRYRDLLEDHDLLLVDPRGVGRSDPLTCRSAGWNGLRGTHAAAVAAARACGRELGPTLRHYTTAAAADDIDAVRAHLGIDRLDLLGQSYGTYLMTVYARRHPRHVRSIVLSGAYPLRFDMLGRPSAHAMRRALRLLCHRSGGACDGGEVLGDLSTMAARLDEHPARYGAGAVLDETALASTVYKLTSGHVDRLGRLPSALRAGVHGDLGPLEELAEQVRPISGSSGGGRFSMPMYVTIACNDYPVLWDRRAPVRARARQFGALLHHLEARDYRPFRPAAWVHGIADLGDLCVGWPDHRERARVRLGRAPDVPVLVLTGELDTGTPTEEALQAADQYRRAEVIEVPSAGHVAENDRRAGACVVSLETRFIRHRHIADPACLRHIPPVPVDSVNHPLT</sequence>
<dbReference type="RefSeq" id="WP_380831856.1">
    <property type="nucleotide sequence ID" value="NZ_JBHTCG010000047.1"/>
</dbReference>
<dbReference type="Pfam" id="PF00561">
    <property type="entry name" value="Abhydrolase_1"/>
    <property type="match status" value="1"/>
</dbReference>
<dbReference type="Proteomes" id="UP001596496">
    <property type="component" value="Unassembled WGS sequence"/>
</dbReference>
<evidence type="ECO:0000256" key="3">
    <source>
        <dbReference type="ARBA" id="ARBA00022801"/>
    </source>
</evidence>
<dbReference type="InterPro" id="IPR013595">
    <property type="entry name" value="Pept_S33_TAP-like_C"/>
</dbReference>
<name>A0ABW2PEG7_9ACTN</name>
<organism evidence="7 8">
    <name type="scientific">Sphaerisporangium rhizosphaerae</name>
    <dbReference type="NCBI Taxonomy" id="2269375"/>
    <lineage>
        <taxon>Bacteria</taxon>
        <taxon>Bacillati</taxon>
        <taxon>Actinomycetota</taxon>
        <taxon>Actinomycetes</taxon>
        <taxon>Streptosporangiales</taxon>
        <taxon>Streptosporangiaceae</taxon>
        <taxon>Sphaerisporangium</taxon>
    </lineage>
</organism>
<dbReference type="InterPro" id="IPR000073">
    <property type="entry name" value="AB_hydrolase_1"/>
</dbReference>
<comment type="caution">
    <text evidence="7">The sequence shown here is derived from an EMBL/GenBank/DDBJ whole genome shotgun (WGS) entry which is preliminary data.</text>
</comment>
<keyword evidence="3 7" id="KW-0378">Hydrolase</keyword>
<evidence type="ECO:0000256" key="2">
    <source>
        <dbReference type="ARBA" id="ARBA00022729"/>
    </source>
</evidence>